<keyword evidence="2" id="KW-0812">Transmembrane</keyword>
<feature type="compositionally biased region" description="Basic and acidic residues" evidence="1">
    <location>
        <begin position="106"/>
        <end position="115"/>
    </location>
</feature>
<keyword evidence="2" id="KW-0472">Membrane</keyword>
<dbReference type="InterPro" id="IPR024596">
    <property type="entry name" value="RNApol_su_b/EpuA"/>
</dbReference>
<evidence type="ECO:0000256" key="2">
    <source>
        <dbReference type="SAM" id="Phobius"/>
    </source>
</evidence>
<proteinExistence type="predicted"/>
<dbReference type="EMBL" id="CP019655">
    <property type="protein sequence ID" value="AVF24345.1"/>
    <property type="molecule type" value="Genomic_DNA"/>
</dbReference>
<dbReference type="AlphaFoldDB" id="A0A2L1TUK4"/>
<organism evidence="3 4">
    <name type="scientific">Paenibacillus larvae subsp. larvae</name>
    <dbReference type="NCBI Taxonomy" id="147375"/>
    <lineage>
        <taxon>Bacteria</taxon>
        <taxon>Bacillati</taxon>
        <taxon>Bacillota</taxon>
        <taxon>Bacilli</taxon>
        <taxon>Bacillales</taxon>
        <taxon>Paenibacillaceae</taxon>
        <taxon>Paenibacillus</taxon>
    </lineage>
</organism>
<keyword evidence="3" id="KW-0240">DNA-directed RNA polymerase</keyword>
<evidence type="ECO:0000256" key="1">
    <source>
        <dbReference type="SAM" id="MobiDB-lite"/>
    </source>
</evidence>
<dbReference type="GeneID" id="64216964"/>
<keyword evidence="3" id="KW-0804">Transcription</keyword>
<evidence type="ECO:0000313" key="3">
    <source>
        <dbReference type="EMBL" id="AVF24345.1"/>
    </source>
</evidence>
<feature type="region of interest" description="Disordered" evidence="1">
    <location>
        <begin position="1"/>
        <end position="120"/>
    </location>
</feature>
<dbReference type="Pfam" id="PF11772">
    <property type="entry name" value="EpuA"/>
    <property type="match status" value="1"/>
</dbReference>
<dbReference type="GO" id="GO:0000428">
    <property type="term" value="C:DNA-directed RNA polymerase complex"/>
    <property type="evidence" value="ECO:0007669"/>
    <property type="project" value="UniProtKB-KW"/>
</dbReference>
<feature type="transmembrane region" description="Helical" evidence="2">
    <location>
        <begin position="132"/>
        <end position="154"/>
    </location>
</feature>
<protein>
    <submittedName>
        <fullName evidence="3">DNA-directed RNA polymerase subunit beta</fullName>
    </submittedName>
</protein>
<feature type="compositionally biased region" description="Basic and acidic residues" evidence="1">
    <location>
        <begin position="10"/>
        <end position="24"/>
    </location>
</feature>
<sequence length="178" mass="20221">MPEHNNQPSAERELNKKRNERDNEPMEEQANGAGEFRALPESCPLESTSENRIALAETEKEHTLSSPRRPKEDKILKQDQASELESQVPVVIAHNTENETYEEPEDAKLPKDKKPAGQRSSASRIAVKTLKILRIPLLCILVLFIGLWIGYSVIGKQPASEIFHVGTWKHIFDLIYQK</sequence>
<feature type="compositionally biased region" description="Basic and acidic residues" evidence="1">
    <location>
        <begin position="57"/>
        <end position="77"/>
    </location>
</feature>
<name>A0A2L1TUK4_9BACL</name>
<gene>
    <name evidence="3" type="ORF">ERICIII_00079</name>
</gene>
<dbReference type="STRING" id="147375.BXP28_16560"/>
<accession>A0A2L1TUK4</accession>
<keyword evidence="2" id="KW-1133">Transmembrane helix</keyword>
<dbReference type="Proteomes" id="UP000239833">
    <property type="component" value="Chromosome"/>
</dbReference>
<dbReference type="RefSeq" id="WP_230460794.1">
    <property type="nucleotide sequence ID" value="NZ_CP019655.1"/>
</dbReference>
<evidence type="ECO:0000313" key="4">
    <source>
        <dbReference type="Proteomes" id="UP000239833"/>
    </source>
</evidence>
<reference evidence="4" key="1">
    <citation type="submission" date="2017-02" db="EMBL/GenBank/DDBJ databases">
        <title>Delineation of Paenibacillus larvae strains originating from foulbrood outbreaks.</title>
        <authorList>
            <person name="Beims H."/>
            <person name="Bunk B."/>
            <person name="Sproeer C."/>
            <person name="Mohr K.I."/>
            <person name="Pradella S."/>
            <person name="Guenther G."/>
            <person name="Rohde M."/>
            <person name="von der Ohe W."/>
            <person name="Steinert M."/>
        </authorList>
    </citation>
    <scope>NUCLEOTIDE SEQUENCE [LARGE SCALE GENOMIC DNA]</scope>
    <source>
        <strain evidence="4">Eric_III</strain>
    </source>
</reference>